<reference evidence="3" key="1">
    <citation type="journal article" date="2017" name="Int. J. Syst. Evol. Microbiol.">
        <title>Notoacmeibacter marinus gen. nov., sp. nov., isolated from the gut of a limpet and proposal of Notoacmeibacteraceae fam. nov. in the order Rhizobiales of the class Alphaproteobacteria.</title>
        <authorList>
            <person name="Huang Z."/>
            <person name="Guo F."/>
            <person name="Lai Q."/>
        </authorList>
    </citation>
    <scope>NUCLEOTIDE SEQUENCE [LARGE SCALE GENOMIC DNA]</scope>
    <source>
        <strain evidence="3">XMTR2A4</strain>
    </source>
</reference>
<dbReference type="InterPro" id="IPR004843">
    <property type="entry name" value="Calcineurin-like_PHP"/>
</dbReference>
<organism evidence="2 3">
    <name type="scientific">Notoacmeibacter marinus</name>
    <dbReference type="NCBI Taxonomy" id="1876515"/>
    <lineage>
        <taxon>Bacteria</taxon>
        <taxon>Pseudomonadati</taxon>
        <taxon>Pseudomonadota</taxon>
        <taxon>Alphaproteobacteria</taxon>
        <taxon>Hyphomicrobiales</taxon>
        <taxon>Notoacmeibacteraceae</taxon>
        <taxon>Notoacmeibacter</taxon>
    </lineage>
</organism>
<dbReference type="SUPFAM" id="SSF56300">
    <property type="entry name" value="Metallo-dependent phosphatases"/>
    <property type="match status" value="1"/>
</dbReference>
<evidence type="ECO:0000259" key="1">
    <source>
        <dbReference type="Pfam" id="PF00149"/>
    </source>
</evidence>
<dbReference type="Pfam" id="PF00149">
    <property type="entry name" value="Metallophos"/>
    <property type="match status" value="1"/>
</dbReference>
<feature type="domain" description="Calcineurin-like phosphoesterase" evidence="1">
    <location>
        <begin position="6"/>
        <end position="181"/>
    </location>
</feature>
<protein>
    <recommendedName>
        <fullName evidence="1">Calcineurin-like phosphoesterase domain-containing protein</fullName>
    </recommendedName>
</protein>
<dbReference type="RefSeq" id="WP_094077397.1">
    <property type="nucleotide sequence ID" value="NZ_NBYO01000002.1"/>
</dbReference>
<dbReference type="AlphaFoldDB" id="A0A231UXG4"/>
<sequence>MALTFAVGDIHGERAKMDMLLMKIESQADGGTVVFIGDYVDRGPDSAGVLQRLIEGPPSGWTWIALKGNHEIMMLEGVSDTASADEAKLWLTNGGEATQASYPDGRISQDHLDYVRGLHFLHRDKHRIYGHAFYDVDVPYEEQVADTVLWERWSAFDTLKQIAPWHFVHGHTPRSSNPTTRGNRTNIDSGAVFGGPLSAAVFDDDRSGPPVDLIQTQ</sequence>
<dbReference type="InterPro" id="IPR050126">
    <property type="entry name" value="Ap4A_hydrolase"/>
</dbReference>
<name>A0A231UXG4_9HYPH</name>
<evidence type="ECO:0000313" key="2">
    <source>
        <dbReference type="EMBL" id="OXT00572.1"/>
    </source>
</evidence>
<dbReference type="Proteomes" id="UP000215405">
    <property type="component" value="Unassembled WGS sequence"/>
</dbReference>
<gene>
    <name evidence="2" type="ORF">B7H23_10730</name>
</gene>
<dbReference type="GO" id="GO:0008803">
    <property type="term" value="F:bis(5'-nucleosyl)-tetraphosphatase (symmetrical) activity"/>
    <property type="evidence" value="ECO:0007669"/>
    <property type="project" value="TreeGrafter"/>
</dbReference>
<dbReference type="PANTHER" id="PTHR42850:SF4">
    <property type="entry name" value="ZINC-DEPENDENT ENDOPOLYPHOSPHATASE"/>
    <property type="match status" value="1"/>
</dbReference>
<accession>A0A231UXG4</accession>
<dbReference type="PANTHER" id="PTHR42850">
    <property type="entry name" value="METALLOPHOSPHOESTERASE"/>
    <property type="match status" value="1"/>
</dbReference>
<keyword evidence="3" id="KW-1185">Reference proteome</keyword>
<evidence type="ECO:0000313" key="3">
    <source>
        <dbReference type="Proteomes" id="UP000215405"/>
    </source>
</evidence>
<dbReference type="GO" id="GO:0016791">
    <property type="term" value="F:phosphatase activity"/>
    <property type="evidence" value="ECO:0007669"/>
    <property type="project" value="TreeGrafter"/>
</dbReference>
<proteinExistence type="predicted"/>
<dbReference type="OrthoDB" id="9807890at2"/>
<comment type="caution">
    <text evidence="2">The sequence shown here is derived from an EMBL/GenBank/DDBJ whole genome shotgun (WGS) entry which is preliminary data.</text>
</comment>
<dbReference type="GO" id="GO:0005737">
    <property type="term" value="C:cytoplasm"/>
    <property type="evidence" value="ECO:0007669"/>
    <property type="project" value="TreeGrafter"/>
</dbReference>
<dbReference type="Gene3D" id="3.60.21.10">
    <property type="match status" value="1"/>
</dbReference>
<dbReference type="GO" id="GO:0110154">
    <property type="term" value="P:RNA decapping"/>
    <property type="evidence" value="ECO:0007669"/>
    <property type="project" value="TreeGrafter"/>
</dbReference>
<dbReference type="EMBL" id="NBYO01000002">
    <property type="protein sequence ID" value="OXT00572.1"/>
    <property type="molecule type" value="Genomic_DNA"/>
</dbReference>
<dbReference type="InterPro" id="IPR029052">
    <property type="entry name" value="Metallo-depent_PP-like"/>
</dbReference>